<comment type="similarity">
    <text evidence="4 9">Belongs to the 1-acyl-sn-glycerol-3-phosphate acyltransferase family.</text>
</comment>
<evidence type="ECO:0000259" key="11">
    <source>
        <dbReference type="SMART" id="SM00563"/>
    </source>
</evidence>
<dbReference type="EnsemblBacteria" id="ABF41619">
    <property type="protein sequence ID" value="ABF41619"/>
    <property type="gene ID" value="Acid345_2618"/>
</dbReference>
<evidence type="ECO:0000256" key="5">
    <source>
        <dbReference type="ARBA" id="ARBA00013211"/>
    </source>
</evidence>
<accession>Q1IND1</accession>
<sequence>MIRTVLVMIWWGVWTVLNGLWGIPYMFITKHVEPLYRAAVWGALMGAKMAGAKITIVGLENIQPGQHYIFMSNHVSNMDPPIVIPLIPGRTSVLVKKELFRIPLLGTAMKLAQLVPVDRSNREAAVASIRAASDVMQHGLHMAVFPEGTRSSDGKMRPLKKGPFYLVEESGAAVIPVTIAGSYEMWPKHRFAITPGPVTLTFHPPITLAQAGGREALMQAVSTAIASALPEDQRGASVEAPEPD</sequence>
<keyword evidence="9" id="KW-0594">Phospholipid biosynthesis</keyword>
<dbReference type="CDD" id="cd07989">
    <property type="entry name" value="LPLAT_AGPAT-like"/>
    <property type="match status" value="1"/>
</dbReference>
<dbReference type="GO" id="GO:0016020">
    <property type="term" value="C:membrane"/>
    <property type="evidence" value="ECO:0007669"/>
    <property type="project" value="InterPro"/>
</dbReference>
<organism evidence="12 13">
    <name type="scientific">Koribacter versatilis (strain Ellin345)</name>
    <dbReference type="NCBI Taxonomy" id="204669"/>
    <lineage>
        <taxon>Bacteria</taxon>
        <taxon>Pseudomonadati</taxon>
        <taxon>Acidobacteriota</taxon>
        <taxon>Terriglobia</taxon>
        <taxon>Terriglobales</taxon>
        <taxon>Candidatus Korobacteraceae</taxon>
        <taxon>Candidatus Korobacter</taxon>
    </lineage>
</organism>
<dbReference type="EC" id="2.3.1.51" evidence="5 9"/>
<protein>
    <recommendedName>
        <fullName evidence="6 9">1-acyl-sn-glycerol-3-phosphate acyltransferase</fullName>
        <ecNumber evidence="5 9">2.3.1.51</ecNumber>
    </recommendedName>
</protein>
<keyword evidence="9" id="KW-1208">Phospholipid metabolism</keyword>
<dbReference type="SMART" id="SM00563">
    <property type="entry name" value="PlsC"/>
    <property type="match status" value="1"/>
</dbReference>
<comment type="catalytic activity">
    <reaction evidence="1 9">
        <text>a 1-acyl-sn-glycero-3-phosphate + an acyl-CoA = a 1,2-diacyl-sn-glycero-3-phosphate + CoA</text>
        <dbReference type="Rhea" id="RHEA:19709"/>
        <dbReference type="ChEBI" id="CHEBI:57287"/>
        <dbReference type="ChEBI" id="CHEBI:57970"/>
        <dbReference type="ChEBI" id="CHEBI:58342"/>
        <dbReference type="ChEBI" id="CHEBI:58608"/>
        <dbReference type="EC" id="2.3.1.51"/>
    </reaction>
</comment>
<keyword evidence="10" id="KW-0472">Membrane</keyword>
<proteinExistence type="inferred from homology"/>
<dbReference type="NCBIfam" id="TIGR00530">
    <property type="entry name" value="AGP_acyltrn"/>
    <property type="match status" value="1"/>
</dbReference>
<evidence type="ECO:0000256" key="8">
    <source>
        <dbReference type="ARBA" id="ARBA00023315"/>
    </source>
</evidence>
<evidence type="ECO:0000256" key="4">
    <source>
        <dbReference type="ARBA" id="ARBA00008655"/>
    </source>
</evidence>
<reference evidence="12 13" key="1">
    <citation type="journal article" date="2009" name="Appl. Environ. Microbiol.">
        <title>Three genomes from the phylum Acidobacteria provide insight into the lifestyles of these microorganisms in soils.</title>
        <authorList>
            <person name="Ward N.L."/>
            <person name="Challacombe J.F."/>
            <person name="Janssen P.H."/>
            <person name="Henrissat B."/>
            <person name="Coutinho P.M."/>
            <person name="Wu M."/>
            <person name="Xie G."/>
            <person name="Haft D.H."/>
            <person name="Sait M."/>
            <person name="Badger J."/>
            <person name="Barabote R.D."/>
            <person name="Bradley B."/>
            <person name="Brettin T.S."/>
            <person name="Brinkac L.M."/>
            <person name="Bruce D."/>
            <person name="Creasy T."/>
            <person name="Daugherty S.C."/>
            <person name="Davidsen T.M."/>
            <person name="DeBoy R.T."/>
            <person name="Detter J.C."/>
            <person name="Dodson R.J."/>
            <person name="Durkin A.S."/>
            <person name="Ganapathy A."/>
            <person name="Gwinn-Giglio M."/>
            <person name="Han C.S."/>
            <person name="Khouri H."/>
            <person name="Kiss H."/>
            <person name="Kothari S.P."/>
            <person name="Madupu R."/>
            <person name="Nelson K.E."/>
            <person name="Nelson W.C."/>
            <person name="Paulsen I."/>
            <person name="Penn K."/>
            <person name="Ren Q."/>
            <person name="Rosovitz M.J."/>
            <person name="Selengut J.D."/>
            <person name="Shrivastava S."/>
            <person name="Sullivan S.A."/>
            <person name="Tapia R."/>
            <person name="Thompson L.S."/>
            <person name="Watkins K.L."/>
            <person name="Yang Q."/>
            <person name="Yu C."/>
            <person name="Zafar N."/>
            <person name="Zhou L."/>
            <person name="Kuske C.R."/>
        </authorList>
    </citation>
    <scope>NUCLEOTIDE SEQUENCE [LARGE SCALE GENOMIC DNA]</scope>
    <source>
        <strain evidence="12 13">Ellin345</strain>
    </source>
</reference>
<dbReference type="InterPro" id="IPR004552">
    <property type="entry name" value="AGP_acyltrans"/>
</dbReference>
<evidence type="ECO:0000256" key="3">
    <source>
        <dbReference type="ARBA" id="ARBA00005189"/>
    </source>
</evidence>
<dbReference type="KEGG" id="aba:Acid345_2618"/>
<keyword evidence="8 9" id="KW-0012">Acyltransferase</keyword>
<dbReference type="Proteomes" id="UP000002432">
    <property type="component" value="Chromosome"/>
</dbReference>
<gene>
    <name evidence="12" type="ordered locus">Acid345_2618</name>
</gene>
<dbReference type="GO" id="GO:0003841">
    <property type="term" value="F:1-acylglycerol-3-phosphate O-acyltransferase activity"/>
    <property type="evidence" value="ECO:0007669"/>
    <property type="project" value="UniProtKB-UniRule"/>
</dbReference>
<dbReference type="STRING" id="204669.Acid345_2618"/>
<dbReference type="AlphaFoldDB" id="Q1IND1"/>
<comment type="domain">
    <text evidence="9">The HXXXXD motif is essential for acyltransferase activity and may constitute the binding site for the phosphate moiety of the glycerol-3-phosphate.</text>
</comment>
<evidence type="ECO:0000256" key="6">
    <source>
        <dbReference type="ARBA" id="ARBA00016139"/>
    </source>
</evidence>
<keyword evidence="10" id="KW-1133">Transmembrane helix</keyword>
<keyword evidence="9" id="KW-0443">Lipid metabolism</keyword>
<keyword evidence="7 9" id="KW-0808">Transferase</keyword>
<dbReference type="OrthoDB" id="9803035at2"/>
<dbReference type="PANTHER" id="PTHR10434:SF11">
    <property type="entry name" value="1-ACYL-SN-GLYCEROL-3-PHOSPHATE ACYLTRANSFERASE"/>
    <property type="match status" value="1"/>
</dbReference>
<dbReference type="PANTHER" id="PTHR10434">
    <property type="entry name" value="1-ACYL-SN-GLYCEROL-3-PHOSPHATE ACYLTRANSFERASE"/>
    <property type="match status" value="1"/>
</dbReference>
<dbReference type="Pfam" id="PF01553">
    <property type="entry name" value="Acyltransferase"/>
    <property type="match status" value="1"/>
</dbReference>
<dbReference type="EMBL" id="CP000360">
    <property type="protein sequence ID" value="ABF41619.1"/>
    <property type="molecule type" value="Genomic_DNA"/>
</dbReference>
<feature type="domain" description="Phospholipid/glycerol acyltransferase" evidence="11">
    <location>
        <begin position="68"/>
        <end position="182"/>
    </location>
</feature>
<evidence type="ECO:0000256" key="2">
    <source>
        <dbReference type="ARBA" id="ARBA00004728"/>
    </source>
</evidence>
<keyword evidence="13" id="KW-1185">Reference proteome</keyword>
<dbReference type="InterPro" id="IPR002123">
    <property type="entry name" value="Plipid/glycerol_acylTrfase"/>
</dbReference>
<dbReference type="eggNOG" id="COG0204">
    <property type="taxonomic scope" value="Bacteria"/>
</dbReference>
<dbReference type="SUPFAM" id="SSF69593">
    <property type="entry name" value="Glycerol-3-phosphate (1)-acyltransferase"/>
    <property type="match status" value="1"/>
</dbReference>
<keyword evidence="10" id="KW-0812">Transmembrane</keyword>
<evidence type="ECO:0000313" key="13">
    <source>
        <dbReference type="Proteomes" id="UP000002432"/>
    </source>
</evidence>
<evidence type="ECO:0000256" key="7">
    <source>
        <dbReference type="ARBA" id="ARBA00022679"/>
    </source>
</evidence>
<keyword evidence="9" id="KW-0444">Lipid biosynthesis</keyword>
<name>Q1IND1_KORVE</name>
<comment type="pathway">
    <text evidence="3">Lipid metabolism.</text>
</comment>
<evidence type="ECO:0000313" key="12">
    <source>
        <dbReference type="EMBL" id="ABF41619.1"/>
    </source>
</evidence>
<evidence type="ECO:0000256" key="1">
    <source>
        <dbReference type="ARBA" id="ARBA00001141"/>
    </source>
</evidence>
<dbReference type="HOGENOM" id="CLU_027938_6_3_0"/>
<dbReference type="GO" id="GO:0006654">
    <property type="term" value="P:phosphatidic acid biosynthetic process"/>
    <property type="evidence" value="ECO:0007669"/>
    <property type="project" value="TreeGrafter"/>
</dbReference>
<evidence type="ECO:0000256" key="10">
    <source>
        <dbReference type="SAM" id="Phobius"/>
    </source>
</evidence>
<dbReference type="RefSeq" id="WP_011523420.1">
    <property type="nucleotide sequence ID" value="NC_008009.1"/>
</dbReference>
<evidence type="ECO:0000256" key="9">
    <source>
        <dbReference type="RuleBase" id="RU361267"/>
    </source>
</evidence>
<comment type="pathway">
    <text evidence="2">Phospholipid metabolism; CDP-diacylglycerol biosynthesis; CDP-diacylglycerol from sn-glycerol 3-phosphate: step 2/3.</text>
</comment>
<feature type="transmembrane region" description="Helical" evidence="10">
    <location>
        <begin position="6"/>
        <end position="28"/>
    </location>
</feature>